<reference evidence="2 3" key="1">
    <citation type="submission" date="2022-09" db="EMBL/GenBank/DDBJ databases">
        <title>Xylan utilization by haloarchaea-nanohaloarchaea associations.</title>
        <authorList>
            <person name="Yakimov M."/>
        </authorList>
    </citation>
    <scope>NUCLEOTIDE SEQUENCE [LARGE SCALE GENOMIC DNA]</scope>
    <source>
        <strain evidence="2 3">SVXNc</strain>
    </source>
</reference>
<name>A0ABY8CEU2_9ARCH</name>
<protein>
    <submittedName>
        <fullName evidence="2">Small nuclear ribonucleoprotein (SnRNP)</fullName>
    </submittedName>
</protein>
<dbReference type="RefSeq" id="WP_347721571.1">
    <property type="nucleotide sequence ID" value="NZ_CP104395.1"/>
</dbReference>
<dbReference type="PROSITE" id="PS52002">
    <property type="entry name" value="SM"/>
    <property type="match status" value="1"/>
</dbReference>
<dbReference type="SUPFAM" id="SSF50182">
    <property type="entry name" value="Sm-like ribonucleoproteins"/>
    <property type="match status" value="1"/>
</dbReference>
<dbReference type="InterPro" id="IPR001163">
    <property type="entry name" value="Sm_dom_euk/arc"/>
</dbReference>
<dbReference type="GO" id="GO:1990904">
    <property type="term" value="C:ribonucleoprotein complex"/>
    <property type="evidence" value="ECO:0007669"/>
    <property type="project" value="UniProtKB-KW"/>
</dbReference>
<evidence type="ECO:0000313" key="3">
    <source>
        <dbReference type="Proteomes" id="UP001218034"/>
    </source>
</evidence>
<dbReference type="Proteomes" id="UP001218034">
    <property type="component" value="Chromosome"/>
</dbReference>
<dbReference type="Pfam" id="PF01423">
    <property type="entry name" value="LSM"/>
    <property type="match status" value="1"/>
</dbReference>
<evidence type="ECO:0000259" key="1">
    <source>
        <dbReference type="PROSITE" id="PS52002"/>
    </source>
</evidence>
<keyword evidence="3" id="KW-1185">Reference proteome</keyword>
<feature type="domain" description="Sm" evidence="1">
    <location>
        <begin position="8"/>
        <end position="76"/>
    </location>
</feature>
<accession>A0ABY8CEU2</accession>
<gene>
    <name evidence="2" type="primary">lsm1</name>
    <name evidence="2" type="ORF">SVXNc_0725</name>
</gene>
<dbReference type="EMBL" id="CP104395">
    <property type="protein sequence ID" value="WEL19739.1"/>
    <property type="molecule type" value="Genomic_DNA"/>
</dbReference>
<dbReference type="Gene3D" id="2.30.30.100">
    <property type="match status" value="1"/>
</dbReference>
<dbReference type="SMART" id="SM00651">
    <property type="entry name" value="Sm"/>
    <property type="match status" value="1"/>
</dbReference>
<organism evidence="2 3">
    <name type="scientific">Candidatus Nanohalococcus occultus</name>
    <dbReference type="NCBI Taxonomy" id="2978047"/>
    <lineage>
        <taxon>Archaea</taxon>
        <taxon>Candidatus Nanohalarchaeota</taxon>
        <taxon>Candidatus Nanohalarchaeota incertae sedis</taxon>
        <taxon>Candidatus Nanohalococcus</taxon>
    </lineage>
</organism>
<proteinExistence type="predicted"/>
<evidence type="ECO:0000313" key="2">
    <source>
        <dbReference type="EMBL" id="WEL19739.1"/>
    </source>
</evidence>
<sequence>MGDNDGKRPLDGLDSAKGDRVIVKLKNGSTVSGELEAFDRHLNMWLGNASVTEDEGQTDYGKLLVRGDNVIVVSPE</sequence>
<dbReference type="InterPro" id="IPR047575">
    <property type="entry name" value="Sm"/>
</dbReference>
<dbReference type="GeneID" id="98290781"/>
<dbReference type="InterPro" id="IPR010920">
    <property type="entry name" value="LSM_dom_sf"/>
</dbReference>
<keyword evidence="2" id="KW-0687">Ribonucleoprotein</keyword>